<dbReference type="RefSeq" id="WP_192781551.1">
    <property type="nucleotide sequence ID" value="NZ_BAAASY010000032.1"/>
</dbReference>
<evidence type="ECO:0000313" key="3">
    <source>
        <dbReference type="Proteomes" id="UP000661607"/>
    </source>
</evidence>
<comment type="caution">
    <text evidence="2">The sequence shown here is derived from an EMBL/GenBank/DDBJ whole genome shotgun (WGS) entry which is preliminary data.</text>
</comment>
<keyword evidence="3" id="KW-1185">Reference proteome</keyword>
<gene>
    <name evidence="2" type="ORF">H4W81_009422</name>
</gene>
<sequence>MLAAEHRRPKPRDVKRPGWVTGSSGGKTGMDRAFAVMQSTANVIT</sequence>
<protein>
    <submittedName>
        <fullName evidence="2">Uncharacterized protein</fullName>
    </submittedName>
</protein>
<dbReference type="EMBL" id="JADBEF010000002">
    <property type="protein sequence ID" value="MBE1566550.1"/>
    <property type="molecule type" value="Genomic_DNA"/>
</dbReference>
<feature type="compositionally biased region" description="Basic and acidic residues" evidence="1">
    <location>
        <begin position="1"/>
        <end position="16"/>
    </location>
</feature>
<evidence type="ECO:0000256" key="1">
    <source>
        <dbReference type="SAM" id="MobiDB-lite"/>
    </source>
</evidence>
<organism evidence="2 3">
    <name type="scientific">Nonomuraea africana</name>
    <dbReference type="NCBI Taxonomy" id="46171"/>
    <lineage>
        <taxon>Bacteria</taxon>
        <taxon>Bacillati</taxon>
        <taxon>Actinomycetota</taxon>
        <taxon>Actinomycetes</taxon>
        <taxon>Streptosporangiales</taxon>
        <taxon>Streptosporangiaceae</taxon>
        <taxon>Nonomuraea</taxon>
    </lineage>
</organism>
<dbReference type="Proteomes" id="UP000661607">
    <property type="component" value="Unassembled WGS sequence"/>
</dbReference>
<evidence type="ECO:0000313" key="2">
    <source>
        <dbReference type="EMBL" id="MBE1566550.1"/>
    </source>
</evidence>
<name>A0ABR9KXQ7_9ACTN</name>
<reference evidence="2 3" key="1">
    <citation type="submission" date="2020-10" db="EMBL/GenBank/DDBJ databases">
        <title>Sequencing the genomes of 1000 actinobacteria strains.</title>
        <authorList>
            <person name="Klenk H.-P."/>
        </authorList>
    </citation>
    <scope>NUCLEOTIDE SEQUENCE [LARGE SCALE GENOMIC DNA]</scope>
    <source>
        <strain evidence="2 3">DSM 43748</strain>
    </source>
</reference>
<feature type="region of interest" description="Disordered" evidence="1">
    <location>
        <begin position="1"/>
        <end position="30"/>
    </location>
</feature>
<accession>A0ABR9KXQ7</accession>
<proteinExistence type="predicted"/>